<accession>A0A7D4BIP1</accession>
<sequence length="110" mass="12265">MSQPTEVLVYGAEERCASCVNLPSAEETASWLQAALGRKYGDQVQVRYVDIYQPNGAKETAFSRRVLEEDIWYPVIVIQDEIVGEGSARLKDIQNKLEETGVTALTEKSL</sequence>
<dbReference type="Pfam" id="PF07315">
    <property type="entry name" value="DUF1462"/>
    <property type="match status" value="1"/>
</dbReference>
<dbReference type="InterPro" id="IPR038218">
    <property type="entry name" value="YuzD-like_sp"/>
</dbReference>
<dbReference type="RefSeq" id="WP_173220821.1">
    <property type="nucleotide sequence ID" value="NZ_CP048104.1"/>
</dbReference>
<dbReference type="EMBL" id="CP048104">
    <property type="protein sequence ID" value="QKG83770.1"/>
    <property type="molecule type" value="Genomic_DNA"/>
</dbReference>
<evidence type="ECO:0000313" key="2">
    <source>
        <dbReference type="Proteomes" id="UP000503088"/>
    </source>
</evidence>
<dbReference type="InterPro" id="IPR009190">
    <property type="entry name" value="DUF1462"/>
</dbReference>
<dbReference type="Gene3D" id="3.40.30.30">
    <property type="entry name" value="Hypothetical protein sa0798"/>
    <property type="match status" value="1"/>
</dbReference>
<proteinExistence type="predicted"/>
<reference evidence="1 2" key="1">
    <citation type="submission" date="2020-01" db="EMBL/GenBank/DDBJ databases">
        <authorList>
            <person name="Gulvik C.A."/>
            <person name="Batra D.G."/>
        </authorList>
    </citation>
    <scope>NUCLEOTIDE SEQUENCE [LARGE SCALE GENOMIC DNA]</scope>
    <source>
        <strain evidence="1 2">W9323</strain>
    </source>
</reference>
<dbReference type="Proteomes" id="UP000503088">
    <property type="component" value="Chromosome"/>
</dbReference>
<dbReference type="KEGG" id="kpul:GXN76_04275"/>
<gene>
    <name evidence="1" type="ORF">GXN76_04275</name>
</gene>
<evidence type="ECO:0000313" key="1">
    <source>
        <dbReference type="EMBL" id="QKG83770.1"/>
    </source>
</evidence>
<dbReference type="InterPro" id="IPR036249">
    <property type="entry name" value="Thioredoxin-like_sf"/>
</dbReference>
<dbReference type="SUPFAM" id="SSF52833">
    <property type="entry name" value="Thioredoxin-like"/>
    <property type="match status" value="1"/>
</dbReference>
<protein>
    <submittedName>
        <fullName evidence="1">DUF1462 family protein</fullName>
    </submittedName>
</protein>
<organism evidence="1 2">
    <name type="scientific">Kroppenstedtia pulmonis</name>
    <dbReference type="NCBI Taxonomy" id="1380685"/>
    <lineage>
        <taxon>Bacteria</taxon>
        <taxon>Bacillati</taxon>
        <taxon>Bacillota</taxon>
        <taxon>Bacilli</taxon>
        <taxon>Bacillales</taxon>
        <taxon>Thermoactinomycetaceae</taxon>
        <taxon>Kroppenstedtia</taxon>
    </lineage>
</organism>
<dbReference type="AlphaFoldDB" id="A0A7D4BIP1"/>
<keyword evidence="2" id="KW-1185">Reference proteome</keyword>
<name>A0A7D4BIP1_9BACL</name>